<feature type="non-terminal residue" evidence="2">
    <location>
        <position position="269"/>
    </location>
</feature>
<comment type="caution">
    <text evidence="2">The sequence shown here is derived from an EMBL/GenBank/DDBJ whole genome shotgun (WGS) entry which is preliminary data.</text>
</comment>
<proteinExistence type="predicted"/>
<dbReference type="Pfam" id="PF01609">
    <property type="entry name" value="DDE_Tnp_1"/>
    <property type="match status" value="1"/>
</dbReference>
<dbReference type="InterPro" id="IPR002559">
    <property type="entry name" value="Transposase_11"/>
</dbReference>
<feature type="domain" description="Transposase IS4-like" evidence="1">
    <location>
        <begin position="5"/>
        <end position="252"/>
    </location>
</feature>
<dbReference type="PANTHER" id="PTHR34614:SF2">
    <property type="entry name" value="TRANSPOSASE IS4-LIKE DOMAIN-CONTAINING PROTEIN"/>
    <property type="match status" value="1"/>
</dbReference>
<organism evidence="2">
    <name type="scientific">mine drainage metagenome</name>
    <dbReference type="NCBI Taxonomy" id="410659"/>
    <lineage>
        <taxon>unclassified sequences</taxon>
        <taxon>metagenomes</taxon>
        <taxon>ecological metagenomes</taxon>
    </lineage>
</organism>
<dbReference type="AlphaFoldDB" id="T1AFH2"/>
<name>T1AFH2_9ZZZZ</name>
<dbReference type="GO" id="GO:0003677">
    <property type="term" value="F:DNA binding"/>
    <property type="evidence" value="ECO:0007669"/>
    <property type="project" value="InterPro"/>
</dbReference>
<evidence type="ECO:0000313" key="2">
    <source>
        <dbReference type="EMBL" id="EQD55912.1"/>
    </source>
</evidence>
<accession>T1AFH2</accession>
<dbReference type="EMBL" id="AUZY01006003">
    <property type="protein sequence ID" value="EQD55912.1"/>
    <property type="molecule type" value="Genomic_DNA"/>
</dbReference>
<reference evidence="2" key="2">
    <citation type="journal article" date="2014" name="ISME J.">
        <title>Microbial stratification in low pH oxic and suboxic macroscopic growths along an acid mine drainage.</title>
        <authorList>
            <person name="Mendez-Garcia C."/>
            <person name="Mesa V."/>
            <person name="Sprenger R.R."/>
            <person name="Richter M."/>
            <person name="Diez M.S."/>
            <person name="Solano J."/>
            <person name="Bargiela R."/>
            <person name="Golyshina O.V."/>
            <person name="Manteca A."/>
            <person name="Ramos J.L."/>
            <person name="Gallego J.R."/>
            <person name="Llorente I."/>
            <person name="Martins Dos Santos V.A."/>
            <person name="Jensen O.N."/>
            <person name="Pelaez A.I."/>
            <person name="Sanchez J."/>
            <person name="Ferrer M."/>
        </authorList>
    </citation>
    <scope>NUCLEOTIDE SEQUENCE</scope>
</reference>
<gene>
    <name evidence="2" type="ORF">B1B_09141</name>
</gene>
<evidence type="ECO:0000259" key="1">
    <source>
        <dbReference type="Pfam" id="PF01609"/>
    </source>
</evidence>
<dbReference type="GO" id="GO:0006313">
    <property type="term" value="P:DNA transposition"/>
    <property type="evidence" value="ECO:0007669"/>
    <property type="project" value="InterPro"/>
</dbReference>
<protein>
    <submittedName>
        <fullName evidence="2">Transposase IS4 family protein</fullName>
    </submittedName>
</protein>
<sequence>MAVTAEHLPVYHRVYPGNENDAKLFQEVVGTMVEHLRKFGAVAEELTFVFDKGVNSEDGLAAIHAEQVHFLSSLKRNQVRDLLAKPRTAYRSLYTTEQQETIRGFRSKRRVLGVDGVVVVAFNESARKRQARDYERAKERFLATCQSVAAKMSKPHRGRRSTVQSVTERIEDSLPPKWRGVFKYRVGATLDQDPPRFTVTGWVDSKHEAELKEGFGKTVVFTDRVDWTDEQIVRTYYARSGMEEEFHVLKDVLLMPVMPIFHRRDKRIR</sequence>
<dbReference type="PANTHER" id="PTHR34614">
    <property type="match status" value="1"/>
</dbReference>
<reference evidence="2" key="1">
    <citation type="submission" date="2013-08" db="EMBL/GenBank/DDBJ databases">
        <authorList>
            <person name="Mendez C."/>
            <person name="Richter M."/>
            <person name="Ferrer M."/>
            <person name="Sanchez J."/>
        </authorList>
    </citation>
    <scope>NUCLEOTIDE SEQUENCE</scope>
</reference>
<dbReference type="GO" id="GO:0004803">
    <property type="term" value="F:transposase activity"/>
    <property type="evidence" value="ECO:0007669"/>
    <property type="project" value="InterPro"/>
</dbReference>